<sequence>MLLRETHRYHLHRQGRYLWAAFKRPHRVLSTCKVNGGLREDLTHVANHQSCEGVAHNRQPGLAQSPLPGLDAFHVQSCREAQLPPATTALMSTAANMQCAVLAQAEHEELCVSVVATAGVLGNATRAGDPAGWHEQPEGSRPIRRSDSSRADTQAEADADSDVNVNVNVNANAGAGAGAHPDGVAIEELSMAEPTVARLRPSPDETGAGTIVLLVFINQPCTPACLTRAATVVTEGKSTALLDLRMPSLQSAGLATGTGTDQLVIAAPLLSSGGSEQRWQPQWERHWAGGHNSLGELLGRATHAAVTRCILLQNGVCAELRRSICAALARHGCDEAELRAQARAALAAPEAELFARNLTALIHDPQSAAAAYALAEIIDLARAGVLHTEVAREALINQAALLAAAVAVAPEQFAALREALQPHHDLAPGALAARAVALGFARKWT</sequence>
<dbReference type="PANTHER" id="PTHR35336">
    <property type="entry name" value="ADENOSYLCOBINAMIDE AMIDOHYDROLASE"/>
    <property type="match status" value="1"/>
</dbReference>
<dbReference type="PANTHER" id="PTHR35336:SF5">
    <property type="entry name" value="ADENOSYLCOBINAMIDE AMIDOHYDROLASE"/>
    <property type="match status" value="1"/>
</dbReference>
<dbReference type="InterPro" id="IPR052209">
    <property type="entry name" value="CbiZ"/>
</dbReference>
<dbReference type="Proteomes" id="UP001296967">
    <property type="component" value="Unassembled WGS sequence"/>
</dbReference>
<accession>A0AAJ0UJ47</accession>
<dbReference type="AlphaFoldDB" id="A0AAJ0UJ47"/>
<feature type="region of interest" description="Disordered" evidence="1">
    <location>
        <begin position="124"/>
        <end position="161"/>
    </location>
</feature>
<dbReference type="Pfam" id="PF01955">
    <property type="entry name" value="CbiZ"/>
    <property type="match status" value="1"/>
</dbReference>
<reference evidence="2" key="1">
    <citation type="submission" date="2017-05" db="EMBL/GenBank/DDBJ databases">
        <authorList>
            <person name="Imhoff J.F."/>
            <person name="Rahn T."/>
            <person name="Kuenzel S."/>
            <person name="Neulinger S.C."/>
        </authorList>
    </citation>
    <scope>NUCLEOTIDE SEQUENCE</scope>
    <source>
        <strain evidence="2">DSM 4395</strain>
    </source>
</reference>
<evidence type="ECO:0000313" key="3">
    <source>
        <dbReference type="Proteomes" id="UP001296967"/>
    </source>
</evidence>
<evidence type="ECO:0008006" key="4">
    <source>
        <dbReference type="Google" id="ProtNLM"/>
    </source>
</evidence>
<gene>
    <name evidence="2" type="ORF">CCR82_17220</name>
</gene>
<proteinExistence type="predicted"/>
<keyword evidence="3" id="KW-1185">Reference proteome</keyword>
<comment type="caution">
    <text evidence="2">The sequence shown here is derived from an EMBL/GenBank/DDBJ whole genome shotgun (WGS) entry which is preliminary data.</text>
</comment>
<evidence type="ECO:0000313" key="2">
    <source>
        <dbReference type="EMBL" id="MBK5932226.1"/>
    </source>
</evidence>
<evidence type="ECO:0000256" key="1">
    <source>
        <dbReference type="SAM" id="MobiDB-lite"/>
    </source>
</evidence>
<dbReference type="EMBL" id="NHSF01000082">
    <property type="protein sequence ID" value="MBK5932226.1"/>
    <property type="molecule type" value="Genomic_DNA"/>
</dbReference>
<dbReference type="RefSeq" id="WP_201247069.1">
    <property type="nucleotide sequence ID" value="NZ_NHSF01000082.1"/>
</dbReference>
<protein>
    <recommendedName>
        <fullName evidence="4">Adenosylcobinamide amidohydrolase</fullName>
    </recommendedName>
</protein>
<dbReference type="InterPro" id="IPR002808">
    <property type="entry name" value="AdoCbi_amidolase"/>
</dbReference>
<name>A0AAJ0UJ47_HALSE</name>
<organism evidence="2 3">
    <name type="scientific">Halochromatium salexigens</name>
    <name type="common">Chromatium salexigens</name>
    <dbReference type="NCBI Taxonomy" id="49447"/>
    <lineage>
        <taxon>Bacteria</taxon>
        <taxon>Pseudomonadati</taxon>
        <taxon>Pseudomonadota</taxon>
        <taxon>Gammaproteobacteria</taxon>
        <taxon>Chromatiales</taxon>
        <taxon>Chromatiaceae</taxon>
        <taxon>Halochromatium</taxon>
    </lineage>
</organism>
<reference evidence="2" key="2">
    <citation type="journal article" date="2020" name="Microorganisms">
        <title>Osmotic Adaptation and Compatible Solute Biosynthesis of Phototrophic Bacteria as Revealed from Genome Analyses.</title>
        <authorList>
            <person name="Imhoff J.F."/>
            <person name="Rahn T."/>
            <person name="Kunzel S."/>
            <person name="Keller A."/>
            <person name="Neulinger S.C."/>
        </authorList>
    </citation>
    <scope>NUCLEOTIDE SEQUENCE</scope>
    <source>
        <strain evidence="2">DSM 4395</strain>
    </source>
</reference>